<dbReference type="Gramene" id="ERN18853">
    <property type="protein sequence ID" value="ERN18853"/>
    <property type="gene ID" value="AMTR_s00067p00135290"/>
</dbReference>
<gene>
    <name evidence="1" type="ORF">AMTR_s00067p00135290</name>
</gene>
<accession>U5DEL8</accession>
<dbReference type="HOGENOM" id="CLU_2100165_0_0_1"/>
<dbReference type="AlphaFoldDB" id="U5DEL8"/>
<dbReference type="Proteomes" id="UP000017836">
    <property type="component" value="Unassembled WGS sequence"/>
</dbReference>
<organism evidence="1 2">
    <name type="scientific">Amborella trichopoda</name>
    <dbReference type="NCBI Taxonomy" id="13333"/>
    <lineage>
        <taxon>Eukaryota</taxon>
        <taxon>Viridiplantae</taxon>
        <taxon>Streptophyta</taxon>
        <taxon>Embryophyta</taxon>
        <taxon>Tracheophyta</taxon>
        <taxon>Spermatophyta</taxon>
        <taxon>Magnoliopsida</taxon>
        <taxon>Amborellales</taxon>
        <taxon>Amborellaceae</taxon>
        <taxon>Amborella</taxon>
    </lineage>
</organism>
<proteinExistence type="predicted"/>
<sequence length="116" mass="13320">MKISNAYRKVQEWNGNLSLATVTEEGLQAQVRVFNGERWAMVLKVDLNKLGLHGRYVRLVLLIGHMLVLKIWSNEFIIHNKNGGELNREQLQYDVGRFVNYRPTFLACKGFNSGGK</sequence>
<evidence type="ECO:0000313" key="2">
    <source>
        <dbReference type="Proteomes" id="UP000017836"/>
    </source>
</evidence>
<keyword evidence="2" id="KW-1185">Reference proteome</keyword>
<name>U5DEL8_AMBTC</name>
<protein>
    <submittedName>
        <fullName evidence="1">Uncharacterized protein</fullName>
    </submittedName>
</protein>
<reference evidence="2" key="1">
    <citation type="journal article" date="2013" name="Science">
        <title>The Amborella genome and the evolution of flowering plants.</title>
        <authorList>
            <consortium name="Amborella Genome Project"/>
        </authorList>
    </citation>
    <scope>NUCLEOTIDE SEQUENCE [LARGE SCALE GENOMIC DNA]</scope>
</reference>
<evidence type="ECO:0000313" key="1">
    <source>
        <dbReference type="EMBL" id="ERN18853.1"/>
    </source>
</evidence>
<dbReference type="EMBL" id="KI392078">
    <property type="protein sequence ID" value="ERN18853.1"/>
    <property type="molecule type" value="Genomic_DNA"/>
</dbReference>